<accession>A0A941CZD5</accession>
<keyword evidence="2" id="KW-1185">Reference proteome</keyword>
<evidence type="ECO:0000313" key="2">
    <source>
        <dbReference type="Proteomes" id="UP000622580"/>
    </source>
</evidence>
<proteinExistence type="predicted"/>
<dbReference type="EMBL" id="JAGSGD010000001">
    <property type="protein sequence ID" value="MBR7618659.1"/>
    <property type="molecule type" value="Genomic_DNA"/>
</dbReference>
<dbReference type="RefSeq" id="WP_215342887.1">
    <property type="nucleotide sequence ID" value="NZ_JAGSGD010000001.1"/>
</dbReference>
<dbReference type="Proteomes" id="UP000622580">
    <property type="component" value="Unassembled WGS sequence"/>
</dbReference>
<evidence type="ECO:0008006" key="3">
    <source>
        <dbReference type="Google" id="ProtNLM"/>
    </source>
</evidence>
<evidence type="ECO:0000313" key="1">
    <source>
        <dbReference type="EMBL" id="MBR7618659.1"/>
    </source>
</evidence>
<gene>
    <name evidence="1" type="ORF">JKL49_04595</name>
</gene>
<reference evidence="1" key="1">
    <citation type="submission" date="2021-04" db="EMBL/GenBank/DDBJ databases">
        <title>Draft genome assembly of strain Phenylobacterium sp. 20VBR1 using MiniION and Illumina platforms.</title>
        <authorList>
            <person name="Thomas F.A."/>
            <person name="Krishnan K.P."/>
            <person name="Sinha R.K."/>
        </authorList>
    </citation>
    <scope>NUCLEOTIDE SEQUENCE</scope>
    <source>
        <strain evidence="1">20VBR1</strain>
    </source>
</reference>
<name>A0A941CZD5_9CAUL</name>
<comment type="caution">
    <text evidence="1">The sequence shown here is derived from an EMBL/GenBank/DDBJ whole genome shotgun (WGS) entry which is preliminary data.</text>
</comment>
<sequence length="58" mass="5932">MGAPLTCARARSNCRPTPILGAIILTGGASRRMGADKASQLWGAVRQAPGGDLQALRA</sequence>
<dbReference type="AlphaFoldDB" id="A0A941CZD5"/>
<organism evidence="1 2">
    <name type="scientific">Phenylobacterium glaciei</name>
    <dbReference type="NCBI Taxonomy" id="2803784"/>
    <lineage>
        <taxon>Bacteria</taxon>
        <taxon>Pseudomonadati</taxon>
        <taxon>Pseudomonadota</taxon>
        <taxon>Alphaproteobacteria</taxon>
        <taxon>Caulobacterales</taxon>
        <taxon>Caulobacteraceae</taxon>
        <taxon>Phenylobacterium</taxon>
    </lineage>
</organism>
<protein>
    <recommendedName>
        <fullName evidence="3">MobA-like NTP transferase domain-containing protein</fullName>
    </recommendedName>
</protein>